<comment type="similarity">
    <text evidence="1">Belongs to the ComF/GntX family.</text>
</comment>
<sequence length="268" mass="29921">MAASEPDFEQQRGSRLSLGQRLLDLFFPRACVHCRGRIADDSPLRHLCTRCASKLTPIKPPRCTTCGYPFHGAVDESLDTRLCPHCEGLNPAFDEGRTCVLLRPPARSLVHKLKYHAGLYVIEDMQRLFSGSPGLAQWLNSAVLVPVPLHPRRQRKRGYNQAELLAHTLTKLKPDAAEADTNAATRPQVETLLRRIRHTESQTRHNKQARLKNLKNAFALKKRAAVSPELRYVIVDDVFTTGATLNSCATVLRRAGARHIDVIAFGHG</sequence>
<dbReference type="PANTHER" id="PTHR47505">
    <property type="entry name" value="DNA UTILIZATION PROTEIN YHGH"/>
    <property type="match status" value="1"/>
</dbReference>
<evidence type="ECO:0000313" key="3">
    <source>
        <dbReference type="EMBL" id="KXU36263.1"/>
    </source>
</evidence>
<dbReference type="SUPFAM" id="SSF53271">
    <property type="entry name" value="PRTase-like"/>
    <property type="match status" value="1"/>
</dbReference>
<dbReference type="PANTHER" id="PTHR47505:SF1">
    <property type="entry name" value="DNA UTILIZATION PROTEIN YHGH"/>
    <property type="match status" value="1"/>
</dbReference>
<organism evidence="3 4">
    <name type="scientific">Cephaloticoccus capnophilus</name>
    <dbReference type="NCBI Taxonomy" id="1548208"/>
    <lineage>
        <taxon>Bacteria</taxon>
        <taxon>Pseudomonadati</taxon>
        <taxon>Verrucomicrobiota</taxon>
        <taxon>Opitutia</taxon>
        <taxon>Opitutales</taxon>
        <taxon>Opitutaceae</taxon>
        <taxon>Cephaloticoccus</taxon>
    </lineage>
</organism>
<proteinExistence type="inferred from homology"/>
<dbReference type="STRING" id="1548208.AXK12_03790"/>
<dbReference type="Gene3D" id="3.40.50.2020">
    <property type="match status" value="1"/>
</dbReference>
<dbReference type="InterPro" id="IPR029057">
    <property type="entry name" value="PRTase-like"/>
</dbReference>
<accession>A0A139SNZ5</accession>
<evidence type="ECO:0000256" key="1">
    <source>
        <dbReference type="ARBA" id="ARBA00008007"/>
    </source>
</evidence>
<protein>
    <recommendedName>
        <fullName evidence="2">Double zinc ribbon domain-containing protein</fullName>
    </recommendedName>
</protein>
<dbReference type="EMBL" id="LSZP01000028">
    <property type="protein sequence ID" value="KXU36263.1"/>
    <property type="molecule type" value="Genomic_DNA"/>
</dbReference>
<feature type="domain" description="Double zinc ribbon" evidence="2">
    <location>
        <begin position="22"/>
        <end position="86"/>
    </location>
</feature>
<reference evidence="3 4" key="1">
    <citation type="submission" date="2016-02" db="EMBL/GenBank/DDBJ databases">
        <authorList>
            <person name="Wen L."/>
            <person name="He K."/>
            <person name="Yang H."/>
        </authorList>
    </citation>
    <scope>NUCLEOTIDE SEQUENCE [LARGE SCALE GENOMIC DNA]</scope>
    <source>
        <strain evidence="3 4">CV41</strain>
    </source>
</reference>
<dbReference type="RefSeq" id="WP_068711375.1">
    <property type="nucleotide sequence ID" value="NZ_LSZP01000028.1"/>
</dbReference>
<dbReference type="Proteomes" id="UP000071392">
    <property type="component" value="Unassembled WGS sequence"/>
</dbReference>
<evidence type="ECO:0000259" key="2">
    <source>
        <dbReference type="Pfam" id="PF18912"/>
    </source>
</evidence>
<comment type="caution">
    <text evidence="3">The sequence shown here is derived from an EMBL/GenBank/DDBJ whole genome shotgun (WGS) entry which is preliminary data.</text>
</comment>
<name>A0A139SNZ5_9BACT</name>
<dbReference type="Pfam" id="PF18912">
    <property type="entry name" value="DZR_2"/>
    <property type="match status" value="1"/>
</dbReference>
<evidence type="ECO:0000313" key="4">
    <source>
        <dbReference type="Proteomes" id="UP000071392"/>
    </source>
</evidence>
<dbReference type="InterPro" id="IPR000836">
    <property type="entry name" value="PRTase_dom"/>
</dbReference>
<dbReference type="InterPro" id="IPR044005">
    <property type="entry name" value="DZR_2"/>
</dbReference>
<keyword evidence="4" id="KW-1185">Reference proteome</keyword>
<gene>
    <name evidence="3" type="ORF">AXK12_03790</name>
</gene>
<dbReference type="CDD" id="cd06223">
    <property type="entry name" value="PRTases_typeI"/>
    <property type="match status" value="1"/>
</dbReference>
<dbReference type="AlphaFoldDB" id="A0A139SNZ5"/>
<dbReference type="InterPro" id="IPR051910">
    <property type="entry name" value="ComF/GntX_DNA_util-trans"/>
</dbReference>